<feature type="compositionally biased region" description="Basic and acidic residues" evidence="1">
    <location>
        <begin position="82"/>
        <end position="94"/>
    </location>
</feature>
<evidence type="ECO:0008006" key="5">
    <source>
        <dbReference type="Google" id="ProtNLM"/>
    </source>
</evidence>
<dbReference type="HOGENOM" id="CLU_171581_0_0_6"/>
<feature type="region of interest" description="Disordered" evidence="1">
    <location>
        <begin position="60"/>
        <end position="94"/>
    </location>
</feature>
<sequence length="94" mass="10908">MAIQKSFWFTPKGLAALGLIAAATYFLLVEHRQHVWQYSPFLILLACLFMHLFMHGGHGGHDNRHDQYKDESKQDANQCGLEKGRREQEHPHHD</sequence>
<dbReference type="RefSeq" id="WP_012801237.1">
    <property type="nucleotide sequence ID" value="NC_013166.1"/>
</dbReference>
<accession>C7RBT1</accession>
<dbReference type="eggNOG" id="ENOG5032UZ7">
    <property type="taxonomic scope" value="Bacteria"/>
</dbReference>
<dbReference type="STRING" id="523791.Kkor_1307"/>
<organism evidence="3 4">
    <name type="scientific">Kangiella koreensis (strain DSM 16069 / JCM 12317 / KCTC 12182 / SW-125)</name>
    <dbReference type="NCBI Taxonomy" id="523791"/>
    <lineage>
        <taxon>Bacteria</taxon>
        <taxon>Pseudomonadati</taxon>
        <taxon>Pseudomonadota</taxon>
        <taxon>Gammaproteobacteria</taxon>
        <taxon>Kangiellales</taxon>
        <taxon>Kangiellaceae</taxon>
        <taxon>Kangiella</taxon>
    </lineage>
</organism>
<keyword evidence="2" id="KW-1133">Transmembrane helix</keyword>
<feature type="transmembrane region" description="Helical" evidence="2">
    <location>
        <begin position="7"/>
        <end position="29"/>
    </location>
</feature>
<evidence type="ECO:0000256" key="2">
    <source>
        <dbReference type="SAM" id="Phobius"/>
    </source>
</evidence>
<proteinExistence type="predicted"/>
<evidence type="ECO:0000256" key="1">
    <source>
        <dbReference type="SAM" id="MobiDB-lite"/>
    </source>
</evidence>
<evidence type="ECO:0000313" key="4">
    <source>
        <dbReference type="Proteomes" id="UP000001231"/>
    </source>
</evidence>
<keyword evidence="2" id="KW-0812">Transmembrane</keyword>
<feature type="compositionally biased region" description="Basic and acidic residues" evidence="1">
    <location>
        <begin position="60"/>
        <end position="74"/>
    </location>
</feature>
<feature type="transmembrane region" description="Helical" evidence="2">
    <location>
        <begin position="35"/>
        <end position="54"/>
    </location>
</feature>
<keyword evidence="2" id="KW-0472">Membrane</keyword>
<reference evidence="3 4" key="1">
    <citation type="journal article" date="2009" name="Stand. Genomic Sci.">
        <title>Complete genome sequence of Kangiella koreensis type strain (SW-125).</title>
        <authorList>
            <person name="Han C."/>
            <person name="Sikorski J."/>
            <person name="Lapidus A."/>
            <person name="Nolan M."/>
            <person name="Glavina Del Rio T."/>
            <person name="Tice H."/>
            <person name="Cheng J.F."/>
            <person name="Lucas S."/>
            <person name="Chen F."/>
            <person name="Copeland A."/>
            <person name="Ivanova N."/>
            <person name="Mavromatis K."/>
            <person name="Ovchinnikova G."/>
            <person name="Pati A."/>
            <person name="Bruce D."/>
            <person name="Goodwin L."/>
            <person name="Pitluck S."/>
            <person name="Chen A."/>
            <person name="Palaniappan K."/>
            <person name="Land M."/>
            <person name="Hauser L."/>
            <person name="Chang Y.J."/>
            <person name="Jeffries C.D."/>
            <person name="Chain P."/>
            <person name="Saunders E."/>
            <person name="Brettin T."/>
            <person name="Goker M."/>
            <person name="Tindall B.J."/>
            <person name="Bristow J."/>
            <person name="Eisen J.A."/>
            <person name="Markowitz V."/>
            <person name="Hugenholtz P."/>
            <person name="Kyrpides N.C."/>
            <person name="Klenk H.P."/>
            <person name="Detter J.C."/>
        </authorList>
    </citation>
    <scope>NUCLEOTIDE SEQUENCE [LARGE SCALE GENOMIC DNA]</scope>
    <source>
        <strain evidence="4">DSM 16069 / KCTC 12182 / SW-125</strain>
    </source>
</reference>
<evidence type="ECO:0000313" key="3">
    <source>
        <dbReference type="EMBL" id="ACV26723.1"/>
    </source>
</evidence>
<dbReference type="OrthoDB" id="5298481at2"/>
<name>C7RBT1_KANKD</name>
<dbReference type="AlphaFoldDB" id="C7RBT1"/>
<dbReference type="EMBL" id="CP001707">
    <property type="protein sequence ID" value="ACV26723.1"/>
    <property type="molecule type" value="Genomic_DNA"/>
</dbReference>
<dbReference type="InterPro" id="IPR021682">
    <property type="entry name" value="DUF2933"/>
</dbReference>
<dbReference type="KEGG" id="kko:Kkor_1307"/>
<dbReference type="Proteomes" id="UP000001231">
    <property type="component" value="Chromosome"/>
</dbReference>
<keyword evidence="4" id="KW-1185">Reference proteome</keyword>
<dbReference type="InParanoid" id="C7RBT1"/>
<gene>
    <name evidence="3" type="ordered locus">Kkor_1307</name>
</gene>
<protein>
    <recommendedName>
        <fullName evidence="5">DUF2933 domain-containing protein</fullName>
    </recommendedName>
</protein>
<dbReference type="Pfam" id="PF11666">
    <property type="entry name" value="DUF2933"/>
    <property type="match status" value="1"/>
</dbReference>